<dbReference type="EMBL" id="OC855938">
    <property type="protein sequence ID" value="CAD7622928.1"/>
    <property type="molecule type" value="Genomic_DNA"/>
</dbReference>
<dbReference type="FunFam" id="1.10.2000.10:FF:000016">
    <property type="entry name" value="Frizzled"/>
    <property type="match status" value="1"/>
</dbReference>
<feature type="transmembrane region" description="Helical" evidence="14">
    <location>
        <begin position="550"/>
        <end position="573"/>
    </location>
</feature>
<keyword evidence="10 13" id="KW-1015">Disulfide bond</keyword>
<dbReference type="AlphaFoldDB" id="A0A7R9PWW9"/>
<evidence type="ECO:0000256" key="8">
    <source>
        <dbReference type="ARBA" id="ARBA00022989"/>
    </source>
</evidence>
<dbReference type="OrthoDB" id="10053709at2759"/>
<dbReference type="PANTHER" id="PTHR11309">
    <property type="entry name" value="FRIZZLED"/>
    <property type="match status" value="1"/>
</dbReference>
<gene>
    <name evidence="18" type="ORF">OSB1V03_LOCUS3389</name>
</gene>
<name>A0A7R9PWW9_9ACAR</name>
<proteinExistence type="inferred from homology"/>
<dbReference type="Proteomes" id="UP000759131">
    <property type="component" value="Unassembled WGS sequence"/>
</dbReference>
<keyword evidence="4" id="KW-1003">Cell membrane</keyword>
<feature type="disulfide bond" evidence="13">
    <location>
        <begin position="139"/>
        <end position="163"/>
    </location>
</feature>
<keyword evidence="19" id="KW-1185">Reference proteome</keyword>
<keyword evidence="11" id="KW-0675">Receptor</keyword>
<accession>A0A7R9PWW9</accession>
<dbReference type="PRINTS" id="PR00489">
    <property type="entry name" value="FRIZZLED"/>
</dbReference>
<feature type="signal peptide" evidence="15">
    <location>
        <begin position="1"/>
        <end position="26"/>
    </location>
</feature>
<feature type="transmembrane region" description="Helical" evidence="14">
    <location>
        <begin position="267"/>
        <end position="289"/>
    </location>
</feature>
<evidence type="ECO:0000256" key="10">
    <source>
        <dbReference type="ARBA" id="ARBA00023157"/>
    </source>
</evidence>
<keyword evidence="8 14" id="KW-1133">Transmembrane helix</keyword>
<dbReference type="InterPro" id="IPR020067">
    <property type="entry name" value="Frizzled_dom"/>
</dbReference>
<evidence type="ECO:0000256" key="4">
    <source>
        <dbReference type="ARBA" id="ARBA00022475"/>
    </source>
</evidence>
<evidence type="ECO:0000256" key="11">
    <source>
        <dbReference type="ARBA" id="ARBA00023170"/>
    </source>
</evidence>
<evidence type="ECO:0000313" key="18">
    <source>
        <dbReference type="EMBL" id="CAD7622928.1"/>
    </source>
</evidence>
<evidence type="ECO:0000256" key="7">
    <source>
        <dbReference type="ARBA" id="ARBA00022729"/>
    </source>
</evidence>
<dbReference type="GO" id="GO:0042813">
    <property type="term" value="F:Wnt receptor activity"/>
    <property type="evidence" value="ECO:0007669"/>
    <property type="project" value="TreeGrafter"/>
</dbReference>
<feature type="transmembrane region" description="Helical" evidence="14">
    <location>
        <begin position="438"/>
        <end position="466"/>
    </location>
</feature>
<evidence type="ECO:0008006" key="20">
    <source>
        <dbReference type="Google" id="ProtNLM"/>
    </source>
</evidence>
<dbReference type="GO" id="GO:0035567">
    <property type="term" value="P:non-canonical Wnt signaling pathway"/>
    <property type="evidence" value="ECO:0007669"/>
    <property type="project" value="TreeGrafter"/>
</dbReference>
<protein>
    <recommendedName>
        <fullName evidence="20">Frizzled</fullName>
    </recommendedName>
</protein>
<feature type="transmembrane region" description="Helical" evidence="14">
    <location>
        <begin position="487"/>
        <end position="511"/>
    </location>
</feature>
<feature type="transmembrane region" description="Helical" evidence="14">
    <location>
        <begin position="362"/>
        <end position="386"/>
    </location>
</feature>
<organism evidence="18">
    <name type="scientific">Medioppia subpectinata</name>
    <dbReference type="NCBI Taxonomy" id="1979941"/>
    <lineage>
        <taxon>Eukaryota</taxon>
        <taxon>Metazoa</taxon>
        <taxon>Ecdysozoa</taxon>
        <taxon>Arthropoda</taxon>
        <taxon>Chelicerata</taxon>
        <taxon>Arachnida</taxon>
        <taxon>Acari</taxon>
        <taxon>Acariformes</taxon>
        <taxon>Sarcoptiformes</taxon>
        <taxon>Oribatida</taxon>
        <taxon>Brachypylina</taxon>
        <taxon>Oppioidea</taxon>
        <taxon>Oppiidae</taxon>
        <taxon>Medioppia</taxon>
    </lineage>
</organism>
<dbReference type="SUPFAM" id="SSF63501">
    <property type="entry name" value="Frizzled cysteine-rich domain"/>
    <property type="match status" value="1"/>
</dbReference>
<evidence type="ECO:0000256" key="5">
    <source>
        <dbReference type="ARBA" id="ARBA00022687"/>
    </source>
</evidence>
<dbReference type="InterPro" id="IPR000539">
    <property type="entry name" value="Frizzled/Smoothened_7TM"/>
</dbReference>
<evidence type="ECO:0000256" key="2">
    <source>
        <dbReference type="ARBA" id="ARBA00008077"/>
    </source>
</evidence>
<dbReference type="InterPro" id="IPR015526">
    <property type="entry name" value="Frizzled/SFRP"/>
</dbReference>
<keyword evidence="12" id="KW-0325">Glycoprotein</keyword>
<evidence type="ECO:0000256" key="3">
    <source>
        <dbReference type="ARBA" id="ARBA00022473"/>
    </source>
</evidence>
<evidence type="ECO:0000256" key="12">
    <source>
        <dbReference type="ARBA" id="ARBA00023180"/>
    </source>
</evidence>
<dbReference type="Gene3D" id="1.20.1070.10">
    <property type="entry name" value="Rhodopsin 7-helix transmembrane proteins"/>
    <property type="match status" value="1"/>
</dbReference>
<keyword evidence="6 14" id="KW-0812">Transmembrane</keyword>
<dbReference type="InterPro" id="IPR017981">
    <property type="entry name" value="GPCR_2-like_7TM"/>
</dbReference>
<keyword evidence="5" id="KW-0879">Wnt signaling pathway</keyword>
<keyword evidence="3" id="KW-0217">Developmental protein</keyword>
<evidence type="ECO:0000259" key="17">
    <source>
        <dbReference type="PROSITE" id="PS50261"/>
    </source>
</evidence>
<dbReference type="PROSITE" id="PS50261">
    <property type="entry name" value="G_PROTEIN_RECEP_F2_4"/>
    <property type="match status" value="1"/>
</dbReference>
<feature type="domain" description="FZ" evidence="16">
    <location>
        <begin position="59"/>
        <end position="181"/>
    </location>
</feature>
<comment type="subcellular location">
    <subcellularLocation>
        <location evidence="1">Cell membrane</location>
        <topology evidence="1">Multi-pass membrane protein</topology>
    </subcellularLocation>
</comment>
<dbReference type="PANTHER" id="PTHR11309:SF47">
    <property type="entry name" value="FRIZZLED"/>
    <property type="match status" value="1"/>
</dbReference>
<evidence type="ECO:0000256" key="13">
    <source>
        <dbReference type="PROSITE-ProRule" id="PRU00090"/>
    </source>
</evidence>
<dbReference type="PROSITE" id="PS50038">
    <property type="entry name" value="FZ"/>
    <property type="match status" value="1"/>
</dbReference>
<feature type="domain" description="G-protein coupled receptors family 2 profile 2" evidence="17">
    <location>
        <begin position="265"/>
        <end position="580"/>
    </location>
</feature>
<reference evidence="18" key="1">
    <citation type="submission" date="2020-11" db="EMBL/GenBank/DDBJ databases">
        <authorList>
            <person name="Tran Van P."/>
        </authorList>
    </citation>
    <scope>NUCLEOTIDE SEQUENCE</scope>
</reference>
<evidence type="ECO:0000256" key="1">
    <source>
        <dbReference type="ARBA" id="ARBA00004651"/>
    </source>
</evidence>
<feature type="disulfide bond" evidence="13">
    <location>
        <begin position="64"/>
        <end position="125"/>
    </location>
</feature>
<evidence type="ECO:0000313" key="19">
    <source>
        <dbReference type="Proteomes" id="UP000759131"/>
    </source>
</evidence>
<dbReference type="Pfam" id="PF01534">
    <property type="entry name" value="Frizzled"/>
    <property type="match status" value="1"/>
</dbReference>
<dbReference type="SMART" id="SM01330">
    <property type="entry name" value="Frizzled"/>
    <property type="match status" value="1"/>
</dbReference>
<comment type="similarity">
    <text evidence="2">Belongs to the G-protein coupled receptor Fz/Smo family.</text>
</comment>
<feature type="disulfide bond" evidence="13">
    <location>
        <begin position="72"/>
        <end position="118"/>
    </location>
</feature>
<dbReference type="GO" id="GO:0005886">
    <property type="term" value="C:plasma membrane"/>
    <property type="evidence" value="ECO:0007669"/>
    <property type="project" value="UniProtKB-SubCell"/>
</dbReference>
<dbReference type="Gene3D" id="1.10.2000.10">
    <property type="entry name" value="Frizzled cysteine-rich domain"/>
    <property type="match status" value="1"/>
</dbReference>
<dbReference type="CDD" id="cd07458">
    <property type="entry name" value="CRD_FZ1_like"/>
    <property type="match status" value="1"/>
</dbReference>
<evidence type="ECO:0000256" key="15">
    <source>
        <dbReference type="SAM" id="SignalP"/>
    </source>
</evidence>
<dbReference type="InterPro" id="IPR036790">
    <property type="entry name" value="Frizzled_dom_sf"/>
</dbReference>
<keyword evidence="7 15" id="KW-0732">Signal</keyword>
<evidence type="ECO:0000256" key="6">
    <source>
        <dbReference type="ARBA" id="ARBA00022692"/>
    </source>
</evidence>
<sequence>MKTKAVTMYWFCWTQVLIGFAAVVGGQVMGPRMGSVGDRELDVVVGGGGVGQIVGSHLAHHGKCEPITIPLCKDLKYNETILPNNLNHMKQEDAGLEVHQFFPLVKVQCSPDLQMFLCSMYAPVCTILDKPLLPCQSLCQSAKKGCELLMNKFGFKWPEPLNCDKFPTNDDKRRGVLCFGQDSDQSSDGLSGGGPYKTFPNTASTKPFGKNSNTTISRDLGFVCPVNFVTPPGMDYVFRIQGKDHKNCGAPCDGILFNKDERRIIRLWTGLWAILCVVSTLFTVLTFFIDTKRFQYPERPIIFLSLCYFCVGVIYIFGFALGDSVACNQPFPAPDGQTNVQMIRTITQGNKKEKCTLLFMTLYFFTMSSAIWWVILTITWFLSAGLKWSHEAIDNNSHYFHLMAWALPAVKTITVLAMNKVEGDVLSGVCFVGLWNQSYLAIFVLIPLLVYLILGTFFLTAGFVSLWRIRTLMKMDGTFKTDKLEKLMLRIGFFSVLYLCPAILLLATYYYEHNNIDSFLLSWLNDVCHKPEFGIPCPAPKADIKPSKPYLSVFLIKYITCLMPGITSGFWIWSEKTLSSWAHLFRRMFCLKTRTEAYV</sequence>
<evidence type="ECO:0000256" key="9">
    <source>
        <dbReference type="ARBA" id="ARBA00023136"/>
    </source>
</evidence>
<feature type="transmembrane region" description="Helical" evidence="14">
    <location>
        <begin position="398"/>
        <end position="418"/>
    </location>
</feature>
<comment type="caution">
    <text evidence="13">Lacks conserved residue(s) required for the propagation of feature annotation.</text>
</comment>
<evidence type="ECO:0000259" key="16">
    <source>
        <dbReference type="PROSITE" id="PS50038"/>
    </source>
</evidence>
<dbReference type="SMART" id="SM00063">
    <property type="entry name" value="FRI"/>
    <property type="match status" value="1"/>
</dbReference>
<dbReference type="Pfam" id="PF01392">
    <property type="entry name" value="Fz"/>
    <property type="match status" value="1"/>
</dbReference>
<dbReference type="GO" id="GO:0017147">
    <property type="term" value="F:Wnt-protein binding"/>
    <property type="evidence" value="ECO:0007669"/>
    <property type="project" value="TreeGrafter"/>
</dbReference>
<dbReference type="GO" id="GO:0060070">
    <property type="term" value="P:canonical Wnt signaling pathway"/>
    <property type="evidence" value="ECO:0007669"/>
    <property type="project" value="TreeGrafter"/>
</dbReference>
<dbReference type="EMBL" id="CAJPIZ010001363">
    <property type="protein sequence ID" value="CAG2103358.1"/>
    <property type="molecule type" value="Genomic_DNA"/>
</dbReference>
<keyword evidence="9 14" id="KW-0472">Membrane</keyword>
<evidence type="ECO:0000256" key="14">
    <source>
        <dbReference type="SAM" id="Phobius"/>
    </source>
</evidence>
<feature type="transmembrane region" description="Helical" evidence="14">
    <location>
        <begin position="301"/>
        <end position="321"/>
    </location>
</feature>
<feature type="chain" id="PRO_5036211684" description="Frizzled" evidence="15">
    <location>
        <begin position="27"/>
        <end position="599"/>
    </location>
</feature>